<dbReference type="GO" id="GO:0005524">
    <property type="term" value="F:ATP binding"/>
    <property type="evidence" value="ECO:0007669"/>
    <property type="project" value="UniProtKB-KW"/>
</dbReference>
<dbReference type="SMART" id="SM00382">
    <property type="entry name" value="AAA"/>
    <property type="match status" value="1"/>
</dbReference>
<evidence type="ECO:0000256" key="6">
    <source>
        <dbReference type="ARBA" id="ARBA00022597"/>
    </source>
</evidence>
<evidence type="ECO:0000256" key="5">
    <source>
        <dbReference type="ARBA" id="ARBA00022519"/>
    </source>
</evidence>
<gene>
    <name evidence="16" type="ORF">GGR10_001095</name>
</gene>
<feature type="transmembrane region" description="Helical" evidence="13">
    <location>
        <begin position="169"/>
        <end position="188"/>
    </location>
</feature>
<evidence type="ECO:0000259" key="14">
    <source>
        <dbReference type="PROSITE" id="PS50893"/>
    </source>
</evidence>
<feature type="transmembrane region" description="Helical" evidence="13">
    <location>
        <begin position="144"/>
        <end position="163"/>
    </location>
</feature>
<evidence type="ECO:0000256" key="4">
    <source>
        <dbReference type="ARBA" id="ARBA00022475"/>
    </source>
</evidence>
<comment type="similarity">
    <text evidence="2">Belongs to the ABC transporter superfamily.</text>
</comment>
<keyword evidence="12 13" id="KW-0472">Membrane</keyword>
<keyword evidence="6" id="KW-0762">Sugar transport</keyword>
<dbReference type="InterPro" id="IPR003439">
    <property type="entry name" value="ABC_transporter-like_ATP-bd"/>
</dbReference>
<dbReference type="Gene3D" id="3.40.50.300">
    <property type="entry name" value="P-loop containing nucleotide triphosphate hydrolases"/>
    <property type="match status" value="1"/>
</dbReference>
<dbReference type="InterPro" id="IPR027417">
    <property type="entry name" value="P-loop_NTPase"/>
</dbReference>
<feature type="transmembrane region" description="Helical" evidence="13">
    <location>
        <begin position="65"/>
        <end position="88"/>
    </location>
</feature>
<dbReference type="SUPFAM" id="SSF90123">
    <property type="entry name" value="ABC transporter transmembrane region"/>
    <property type="match status" value="1"/>
</dbReference>
<evidence type="ECO:0000256" key="13">
    <source>
        <dbReference type="SAM" id="Phobius"/>
    </source>
</evidence>
<name>A0ABR6E3W4_9HYPH</name>
<dbReference type="InterPro" id="IPR011527">
    <property type="entry name" value="ABC1_TM_dom"/>
</dbReference>
<dbReference type="InterPro" id="IPR017871">
    <property type="entry name" value="ABC_transporter-like_CS"/>
</dbReference>
<dbReference type="Proteomes" id="UP000548119">
    <property type="component" value="Unassembled WGS sequence"/>
</dbReference>
<keyword evidence="7 13" id="KW-0812">Transmembrane</keyword>
<dbReference type="PANTHER" id="PTHR24221">
    <property type="entry name" value="ATP-BINDING CASSETTE SUB-FAMILY B"/>
    <property type="match status" value="1"/>
</dbReference>
<feature type="domain" description="ABC transmembrane type-1" evidence="15">
    <location>
        <begin position="33"/>
        <end position="312"/>
    </location>
</feature>
<evidence type="ECO:0000256" key="9">
    <source>
        <dbReference type="ARBA" id="ARBA00022840"/>
    </source>
</evidence>
<feature type="domain" description="ABC transporter" evidence="14">
    <location>
        <begin position="346"/>
        <end position="580"/>
    </location>
</feature>
<dbReference type="PROSITE" id="PS50929">
    <property type="entry name" value="ABC_TM1F"/>
    <property type="match status" value="1"/>
</dbReference>
<dbReference type="InterPro" id="IPR003593">
    <property type="entry name" value="AAA+_ATPase"/>
</dbReference>
<accession>A0ABR6E3W4</accession>
<feature type="transmembrane region" description="Helical" evidence="13">
    <location>
        <begin position="259"/>
        <end position="276"/>
    </location>
</feature>
<dbReference type="EMBL" id="JACJIR010000004">
    <property type="protein sequence ID" value="MBA9083240.1"/>
    <property type="molecule type" value="Genomic_DNA"/>
</dbReference>
<evidence type="ECO:0000313" key="16">
    <source>
        <dbReference type="EMBL" id="MBA9083240.1"/>
    </source>
</evidence>
<dbReference type="InterPro" id="IPR005896">
    <property type="entry name" value="NdvA"/>
</dbReference>
<dbReference type="Gene3D" id="1.20.1560.10">
    <property type="entry name" value="ABC transporter type 1, transmembrane domain"/>
    <property type="match status" value="1"/>
</dbReference>
<dbReference type="CDD" id="cd18562">
    <property type="entry name" value="ABC_6TM_NdvA_beta-glucan_exporter_like"/>
    <property type="match status" value="1"/>
</dbReference>
<comment type="subcellular location">
    <subcellularLocation>
        <location evidence="1">Cell membrane</location>
        <topology evidence="1">Multi-pass membrane protein</topology>
    </subcellularLocation>
</comment>
<evidence type="ECO:0000256" key="2">
    <source>
        <dbReference type="ARBA" id="ARBA00005417"/>
    </source>
</evidence>
<evidence type="ECO:0000256" key="8">
    <source>
        <dbReference type="ARBA" id="ARBA00022741"/>
    </source>
</evidence>
<dbReference type="NCBIfam" id="NF010178">
    <property type="entry name" value="PRK13657.1"/>
    <property type="match status" value="1"/>
</dbReference>
<evidence type="ECO:0000256" key="12">
    <source>
        <dbReference type="ARBA" id="ARBA00023136"/>
    </source>
</evidence>
<evidence type="ECO:0000313" key="17">
    <source>
        <dbReference type="Proteomes" id="UP000548119"/>
    </source>
</evidence>
<dbReference type="PROSITE" id="PS50893">
    <property type="entry name" value="ABC_TRANSPORTER_2"/>
    <property type="match status" value="1"/>
</dbReference>
<reference evidence="16 17" key="1">
    <citation type="submission" date="2020-08" db="EMBL/GenBank/DDBJ databases">
        <title>Genomic Encyclopedia of Type Strains, Phase IV (KMG-IV): sequencing the most valuable type-strain genomes for metagenomic binning, comparative biology and taxonomic classification.</title>
        <authorList>
            <person name="Goeker M."/>
        </authorList>
    </citation>
    <scope>NUCLEOTIDE SEQUENCE [LARGE SCALE GENOMIC DNA]</scope>
    <source>
        <strain evidence="16 17">DSM 21431</strain>
    </source>
</reference>
<keyword evidence="17" id="KW-1185">Reference proteome</keyword>
<keyword evidence="9 16" id="KW-0067">ATP-binding</keyword>
<evidence type="ECO:0000256" key="7">
    <source>
        <dbReference type="ARBA" id="ARBA00022692"/>
    </source>
</evidence>
<keyword evidence="11 13" id="KW-1133">Transmembrane helix</keyword>
<protein>
    <submittedName>
        <fullName evidence="16">ATP-binding cassette subfamily B protein</fullName>
    </submittedName>
</protein>
<dbReference type="PROSITE" id="PS00211">
    <property type="entry name" value="ABC_TRANSPORTER_1"/>
    <property type="match status" value="1"/>
</dbReference>
<evidence type="ECO:0000256" key="1">
    <source>
        <dbReference type="ARBA" id="ARBA00004651"/>
    </source>
</evidence>
<keyword evidence="8" id="KW-0547">Nucleotide-binding</keyword>
<keyword evidence="5" id="KW-0997">Cell inner membrane</keyword>
<evidence type="ECO:0000256" key="3">
    <source>
        <dbReference type="ARBA" id="ARBA00022448"/>
    </source>
</evidence>
<dbReference type="InterPro" id="IPR039421">
    <property type="entry name" value="Type_1_exporter"/>
</dbReference>
<dbReference type="PANTHER" id="PTHR24221:SF654">
    <property type="entry name" value="ATP-BINDING CASSETTE SUB-FAMILY B MEMBER 6"/>
    <property type="match status" value="1"/>
</dbReference>
<dbReference type="InterPro" id="IPR036640">
    <property type="entry name" value="ABC1_TM_sf"/>
</dbReference>
<keyword evidence="10" id="KW-1278">Translocase</keyword>
<evidence type="ECO:0000256" key="11">
    <source>
        <dbReference type="ARBA" id="ARBA00022989"/>
    </source>
</evidence>
<evidence type="ECO:0000256" key="10">
    <source>
        <dbReference type="ARBA" id="ARBA00022967"/>
    </source>
</evidence>
<dbReference type="NCBIfam" id="TIGR01192">
    <property type="entry name" value="chvA"/>
    <property type="match status" value="1"/>
</dbReference>
<feature type="transmembrane region" description="Helical" evidence="13">
    <location>
        <begin position="31"/>
        <end position="53"/>
    </location>
</feature>
<dbReference type="SUPFAM" id="SSF52540">
    <property type="entry name" value="P-loop containing nucleoside triphosphate hydrolases"/>
    <property type="match status" value="1"/>
</dbReference>
<proteinExistence type="inferred from homology"/>
<comment type="caution">
    <text evidence="16">The sequence shown here is derived from an EMBL/GenBank/DDBJ whole genome shotgun (WGS) entry which is preliminary data.</text>
</comment>
<sequence>MTVIAVGDNHPVLLLKTYARVLSYLDREKSAFFLICAANVILAIITIAEPILFGHVIDAIADKSGIIFNLTLWVCFGVFNIIAYILVARGADRLVHRRRLSVLTESFERIITMPLIWHQQRGTSNALHTLLRATDSMSAIWLDFMRQHLSTFVALFVLVPIAFNMNWRLSIVLVVLAIIYVLIARLVMQKTKDGQAAVERYHHSVFKHISDSISNVSIVQSYNRIAEETSELHQHTSDLLKAQNPVLNWWALASGLNRMASTISIVCVFLLGAFFVTKGQLSVGEVVSFVGFAQLMIGRLEQISGFINLAVSSQAKLQEFFEMEDSTFNMKEPDNLPSLQNVKGAIQFHHVTYAFPNSSQGVFDISFEVKTGQTVAIVGPTGAGKTTLINLLQRVYDPTVGYIKIDGIDIRSINRESLRKALATVFQDAGLFNRSIRENIAIGRTTATDKELYKAAKTAAAHDFILNKNDQYDTLVGERGSQLSGGERQRLAIARAVLKNAPILILDEATSALDIETEARVKDAIDYVSQNRTTFIIAHRLSTIRNADLILFLDHGRLIEKGSFQELTKKGGRFYKLLKAGGLTNDQPMIKVEGKNVIPLHESIAS</sequence>
<organism evidence="16 17">
    <name type="scientific">Bartonella chomelii</name>
    <dbReference type="NCBI Taxonomy" id="236402"/>
    <lineage>
        <taxon>Bacteria</taxon>
        <taxon>Pseudomonadati</taxon>
        <taxon>Pseudomonadota</taxon>
        <taxon>Alphaproteobacteria</taxon>
        <taxon>Hyphomicrobiales</taxon>
        <taxon>Bartonellaceae</taxon>
        <taxon>Bartonella</taxon>
    </lineage>
</organism>
<dbReference type="Pfam" id="PF00005">
    <property type="entry name" value="ABC_tran"/>
    <property type="match status" value="1"/>
</dbReference>
<dbReference type="Pfam" id="PF00664">
    <property type="entry name" value="ABC_membrane"/>
    <property type="match status" value="1"/>
</dbReference>
<keyword evidence="4" id="KW-1003">Cell membrane</keyword>
<keyword evidence="3" id="KW-0813">Transport</keyword>
<evidence type="ECO:0000259" key="15">
    <source>
        <dbReference type="PROSITE" id="PS50929"/>
    </source>
</evidence>